<organism evidence="17 18">
    <name type="scientific">Danaus chrysippus</name>
    <name type="common">African queen</name>
    <dbReference type="NCBI Taxonomy" id="151541"/>
    <lineage>
        <taxon>Eukaryota</taxon>
        <taxon>Metazoa</taxon>
        <taxon>Ecdysozoa</taxon>
        <taxon>Arthropoda</taxon>
        <taxon>Hexapoda</taxon>
        <taxon>Insecta</taxon>
        <taxon>Pterygota</taxon>
        <taxon>Neoptera</taxon>
        <taxon>Endopterygota</taxon>
        <taxon>Lepidoptera</taxon>
        <taxon>Glossata</taxon>
        <taxon>Ditrysia</taxon>
        <taxon>Papilionoidea</taxon>
        <taxon>Nymphalidae</taxon>
        <taxon>Danainae</taxon>
        <taxon>Danaini</taxon>
        <taxon>Danaina</taxon>
        <taxon>Danaus</taxon>
        <taxon>Anosia</taxon>
    </lineage>
</organism>
<evidence type="ECO:0000256" key="6">
    <source>
        <dbReference type="ARBA" id="ARBA00022475"/>
    </source>
</evidence>
<dbReference type="EMBL" id="CAKASE010000073">
    <property type="protein sequence ID" value="CAG9574945.1"/>
    <property type="molecule type" value="Genomic_DNA"/>
</dbReference>
<protein>
    <recommendedName>
        <fullName evidence="5">Beta-sarcoglycan</fullName>
    </recommendedName>
</protein>
<dbReference type="Proteomes" id="UP000789524">
    <property type="component" value="Unassembled WGS sequence"/>
</dbReference>
<keyword evidence="7" id="KW-0963">Cytoplasm</keyword>
<keyword evidence="11 16" id="KW-0472">Membrane</keyword>
<evidence type="ECO:0000256" key="3">
    <source>
        <dbReference type="ARBA" id="ARBA00004274"/>
    </source>
</evidence>
<reference evidence="17" key="1">
    <citation type="submission" date="2021-09" db="EMBL/GenBank/DDBJ databases">
        <authorList>
            <person name="Martin H S."/>
        </authorList>
    </citation>
    <scope>NUCLEOTIDE SEQUENCE</scope>
</reference>
<dbReference type="Pfam" id="PF04790">
    <property type="entry name" value="Sarcoglycan_1"/>
    <property type="match status" value="1"/>
</dbReference>
<evidence type="ECO:0000256" key="15">
    <source>
        <dbReference type="ARBA" id="ARBA00026041"/>
    </source>
</evidence>
<evidence type="ECO:0000256" key="5">
    <source>
        <dbReference type="ARBA" id="ARBA00015329"/>
    </source>
</evidence>
<evidence type="ECO:0000256" key="4">
    <source>
        <dbReference type="ARBA" id="ARBA00007574"/>
    </source>
</evidence>
<dbReference type="InterPro" id="IPR006875">
    <property type="entry name" value="Sarcoglycan"/>
</dbReference>
<comment type="subcellular location">
    <subcellularLocation>
        <location evidence="3">Cell membrane</location>
        <location evidence="3">Sarcolemma</location>
        <topology evidence="3">Single-pass type II membrane protein</topology>
    </subcellularLocation>
    <subcellularLocation>
        <location evidence="2">Cytoplasm</location>
        <location evidence="2">Cytoskeleton</location>
    </subcellularLocation>
</comment>
<evidence type="ECO:0000256" key="12">
    <source>
        <dbReference type="ARBA" id="ARBA00023157"/>
    </source>
</evidence>
<keyword evidence="12" id="KW-1015">Disulfide bond</keyword>
<evidence type="ECO:0000256" key="8">
    <source>
        <dbReference type="ARBA" id="ARBA00022692"/>
    </source>
</evidence>
<evidence type="ECO:0000256" key="14">
    <source>
        <dbReference type="ARBA" id="ARBA00023212"/>
    </source>
</evidence>
<proteinExistence type="inferred from homology"/>
<evidence type="ECO:0000313" key="17">
    <source>
        <dbReference type="EMBL" id="CAG9574945.1"/>
    </source>
</evidence>
<dbReference type="GO" id="GO:0042383">
    <property type="term" value="C:sarcolemma"/>
    <property type="evidence" value="ECO:0007669"/>
    <property type="project" value="UniProtKB-SubCell"/>
</dbReference>
<dbReference type="GO" id="GO:0007517">
    <property type="term" value="P:muscle organ development"/>
    <property type="evidence" value="ECO:0007669"/>
    <property type="project" value="InterPro"/>
</dbReference>
<dbReference type="PANTHER" id="PTHR21142:SF2">
    <property type="entry name" value="BETA-SARCOGLYCAN"/>
    <property type="match status" value="1"/>
</dbReference>
<sequence>MAPDPSGGSPPEMTEHLDNRGKALLTPIPSNSQAFLPTFVKNYSDKNGNDVTRDVSKGRRTFAFWTLVCLLLVTAVGNLVLTFSILGVLRLGSGLESMEFLPLHDAVKFLGDTNLDNIYKKDGLIESFRDTPLSITSENGSVLITLQTRAPRSETKLIVNTTGVFIKGVNTFNINDPDSGVQLFSSGNPEVTVNENLNSLNARQVSTKRISSPVDEDLVFRSEASAYLRGAEGTHMESKELYWSADQDIHLRSANGSVVLSGKEGVFVDVRYLPIALPSKDHHGTGQFKVCVCMPQGKLFRIAVPDGQRVTCSHINTTGDFNPCG</sequence>
<dbReference type="GO" id="GO:0005856">
    <property type="term" value="C:cytoskeleton"/>
    <property type="evidence" value="ECO:0007669"/>
    <property type="project" value="UniProtKB-SubCell"/>
</dbReference>
<evidence type="ECO:0000313" key="18">
    <source>
        <dbReference type="Proteomes" id="UP000789524"/>
    </source>
</evidence>
<keyword evidence="9" id="KW-0735">Signal-anchor</keyword>
<comment type="similarity">
    <text evidence="4">Belongs to the sarcoglycan beta/delta/gamma/zeta family.</text>
</comment>
<dbReference type="AlphaFoldDB" id="A0A8J2QWM9"/>
<accession>A0A8J2QWM9</accession>
<dbReference type="OrthoDB" id="5843723at2759"/>
<keyword evidence="10 16" id="KW-1133">Transmembrane helix</keyword>
<dbReference type="InterPro" id="IPR027659">
    <property type="entry name" value="Sgcb"/>
</dbReference>
<evidence type="ECO:0000256" key="16">
    <source>
        <dbReference type="SAM" id="Phobius"/>
    </source>
</evidence>
<keyword evidence="6" id="KW-1003">Cell membrane</keyword>
<feature type="transmembrane region" description="Helical" evidence="16">
    <location>
        <begin position="62"/>
        <end position="89"/>
    </location>
</feature>
<dbReference type="PANTHER" id="PTHR21142">
    <property type="entry name" value="SARCOGLYCANS"/>
    <property type="match status" value="1"/>
</dbReference>
<keyword evidence="13" id="KW-0325">Glycoprotein</keyword>
<comment type="function">
    <text evidence="1">Component of the sarcoglycan complex, a subcomplex of the dystrophin-glycoprotein complex which forms a link between the F-actin cytoskeleton and the extracellular matrix.</text>
</comment>
<keyword evidence="18" id="KW-1185">Reference proteome</keyword>
<keyword evidence="8 16" id="KW-0812">Transmembrane</keyword>
<evidence type="ECO:0000256" key="2">
    <source>
        <dbReference type="ARBA" id="ARBA00004245"/>
    </source>
</evidence>
<comment type="caution">
    <text evidence="17">The sequence shown here is derived from an EMBL/GenBank/DDBJ whole genome shotgun (WGS) entry which is preliminary data.</text>
</comment>
<evidence type="ECO:0000256" key="1">
    <source>
        <dbReference type="ARBA" id="ARBA00002860"/>
    </source>
</evidence>
<name>A0A8J2QWM9_9NEOP</name>
<keyword evidence="14" id="KW-0206">Cytoskeleton</keyword>
<evidence type="ECO:0000256" key="9">
    <source>
        <dbReference type="ARBA" id="ARBA00022968"/>
    </source>
</evidence>
<evidence type="ECO:0000256" key="7">
    <source>
        <dbReference type="ARBA" id="ARBA00022490"/>
    </source>
</evidence>
<gene>
    <name evidence="17" type="ORF">DCHRY22_LOCUS11143</name>
</gene>
<dbReference type="GO" id="GO:0016012">
    <property type="term" value="C:sarcoglycan complex"/>
    <property type="evidence" value="ECO:0007669"/>
    <property type="project" value="InterPro"/>
</dbReference>
<evidence type="ECO:0000256" key="11">
    <source>
        <dbReference type="ARBA" id="ARBA00023136"/>
    </source>
</evidence>
<evidence type="ECO:0000256" key="10">
    <source>
        <dbReference type="ARBA" id="ARBA00022989"/>
    </source>
</evidence>
<comment type="subunit">
    <text evidence="15">Cross-link to form 2 major subcomplexes: one consisting of SGCB, SGCD and SGCG and the other consisting of SGCB and SGCD. The association between SGCB and SGCG is particularly strong while SGCA is loosely associated with the other sarcoglycans.</text>
</comment>
<evidence type="ECO:0000256" key="13">
    <source>
        <dbReference type="ARBA" id="ARBA00023180"/>
    </source>
</evidence>